<sequence length="1067" mass="121148">MLPPCSDRELSELLARKEEEWRALQAHRAQLQETALQTTQKHLEETRGQLQRLQEDFVYNLQVLEERDRELERYDIEFTQARRREEAQQAEASELKIEVAKLKQALSREARHVEELQRQHERTLQEHHLELERVHSDRRNEIDQQQEQYEDLKWKLGRKLRELDGELALQRQELLLEFESEMQRREHEFQLRADDMSNVVLAHELKVKLLNKELQAVREAGAQATESLQKAEAEHIELERRLQGHALEFQNLEAVKDARIKDLEEKLHSVQLASKRTEDTVRRKHEELDREAREKDAVLAAVKSAHAEQLRALEARVLQLQAHCETLEGQLRRAEWTRADDAKEKNALIDKLHEDAAALKAAWDAQITQMSKEAVSKDLQVQMLQEEEGKLKAQVARFQKDIDRYKQQLSLAVEREQSLERDQVQLGLDWQRRCDDVERNQIQKSETLIQGLTKARDQVAAKLQETEKALRQQETLLKAVSLERDQAVKTLRTHGLVPGQEAQVPPQQHEGEMRKESPSSEIQRLQEQNAGLRNAVAQMRREMEMLSSHLPSAQPEECSEPSPDPLAGGDPAPPDYVLALEAEMQNLKHKLKALEEQQRGVGESVTVALPTADAQPGAHSSAEEAGAALTGQASVALALRKLGDRVHLLNLLVTQLKKKLWQKPLESISVLHELPSEVDQVHLEVLELQKQVAELRKHLKMPQPQGEPSLREELQREGLTNWRPMVTKDQTEFPSLPQEGAQPPQSISVRHLQRKLKVAAKKILSLSLEKEQLLEMGNRLRAEQGLPRVLESRNCFGFEKSFAVLVFKKSCMMYMGNNPFLILFPGKLTPCPLPPTSESRDPREVPLDRDLPLGQLQPHSTAQDPRHTKRKCVSGYSGKDQPHSAHAVSKRSTTRGSQAGMASTHEGSKSSTARGSQEGMAPRPAQRQHRVPTETWKSAHQKENRSPKLPAQAHEVPEESDHHRSSSMASSSLQDTWKLLDLGSSLSGVPSQDDSAAAECPASPGASCLQKVDQSPVTMQSPFAVKGLKMEAQPKATHPRPSKSRPAKPTNCQQPRHPRIRNYNLKD</sequence>
<dbReference type="PANTHER" id="PTHR46725">
    <property type="entry name" value="COILED-COIL DOMAIN-CONTAINING PROTEIN 57"/>
    <property type="match status" value="1"/>
</dbReference>
<evidence type="ECO:0000313" key="4">
    <source>
        <dbReference type="Proteomes" id="UP000710432"/>
    </source>
</evidence>
<reference evidence="3" key="1">
    <citation type="submission" date="2020-03" db="EMBL/GenBank/DDBJ databases">
        <title>Studies in the Genomics of Life Span.</title>
        <authorList>
            <person name="Glass D."/>
        </authorList>
    </citation>
    <scope>NUCLEOTIDE SEQUENCE</scope>
    <source>
        <strain evidence="3">LTLLF</strain>
        <tissue evidence="3">Muscle</tissue>
    </source>
</reference>
<feature type="region of interest" description="Disordered" evidence="2">
    <location>
        <begin position="985"/>
        <end position="1067"/>
    </location>
</feature>
<dbReference type="GO" id="GO:0007099">
    <property type="term" value="P:centriole replication"/>
    <property type="evidence" value="ECO:0007669"/>
    <property type="project" value="TreeGrafter"/>
</dbReference>
<feature type="coiled-coil region" evidence="1">
    <location>
        <begin position="449"/>
        <end position="483"/>
    </location>
</feature>
<dbReference type="GO" id="GO:0005814">
    <property type="term" value="C:centriole"/>
    <property type="evidence" value="ECO:0007669"/>
    <property type="project" value="TreeGrafter"/>
</dbReference>
<feature type="compositionally biased region" description="Basic and acidic residues" evidence="2">
    <location>
        <begin position="955"/>
        <end position="964"/>
    </location>
</feature>
<name>A0A8J6GVE6_MICOH</name>
<gene>
    <name evidence="3" type="ORF">LTLLF_118645</name>
</gene>
<dbReference type="Proteomes" id="UP000710432">
    <property type="component" value="Unassembled WGS sequence"/>
</dbReference>
<evidence type="ECO:0000313" key="3">
    <source>
        <dbReference type="EMBL" id="KAH0517955.1"/>
    </source>
</evidence>
<dbReference type="AlphaFoldDB" id="A0A8J6GVE6"/>
<dbReference type="GO" id="GO:0045931">
    <property type="term" value="P:positive regulation of mitotic cell cycle"/>
    <property type="evidence" value="ECO:0007669"/>
    <property type="project" value="TreeGrafter"/>
</dbReference>
<feature type="region of interest" description="Disordered" evidence="2">
    <location>
        <begin position="546"/>
        <end position="575"/>
    </location>
</feature>
<dbReference type="InterPro" id="IPR042481">
    <property type="entry name" value="CCDC57"/>
</dbReference>
<accession>A0A8J6GVE6</accession>
<feature type="compositionally biased region" description="Basic residues" evidence="2">
    <location>
        <begin position="1037"/>
        <end position="1046"/>
    </location>
</feature>
<feature type="coiled-coil region" evidence="1">
    <location>
        <begin position="214"/>
        <end position="422"/>
    </location>
</feature>
<dbReference type="GO" id="GO:0005876">
    <property type="term" value="C:spindle microtubule"/>
    <property type="evidence" value="ECO:0007669"/>
    <property type="project" value="TreeGrafter"/>
</dbReference>
<feature type="coiled-coil region" evidence="1">
    <location>
        <begin position="577"/>
        <end position="604"/>
    </location>
</feature>
<feature type="compositionally biased region" description="Polar residues" evidence="2">
    <location>
        <begin position="985"/>
        <end position="994"/>
    </location>
</feature>
<dbReference type="GO" id="GO:0060271">
    <property type="term" value="P:cilium assembly"/>
    <property type="evidence" value="ECO:0007669"/>
    <property type="project" value="TreeGrafter"/>
</dbReference>
<proteinExistence type="predicted"/>
<organism evidence="3 4">
    <name type="scientific">Microtus ochrogaster</name>
    <name type="common">Prairie vole</name>
    <dbReference type="NCBI Taxonomy" id="79684"/>
    <lineage>
        <taxon>Eukaryota</taxon>
        <taxon>Metazoa</taxon>
        <taxon>Chordata</taxon>
        <taxon>Craniata</taxon>
        <taxon>Vertebrata</taxon>
        <taxon>Euteleostomi</taxon>
        <taxon>Mammalia</taxon>
        <taxon>Eutheria</taxon>
        <taxon>Euarchontoglires</taxon>
        <taxon>Glires</taxon>
        <taxon>Rodentia</taxon>
        <taxon>Myomorpha</taxon>
        <taxon>Muroidea</taxon>
        <taxon>Cricetidae</taxon>
        <taxon>Arvicolinae</taxon>
        <taxon>Microtus</taxon>
    </lineage>
</organism>
<comment type="caution">
    <text evidence="3">The sequence shown here is derived from an EMBL/GenBank/DDBJ whole genome shotgun (WGS) entry which is preliminary data.</text>
</comment>
<feature type="compositionally biased region" description="Polar residues" evidence="2">
    <location>
        <begin position="1012"/>
        <end position="1021"/>
    </location>
</feature>
<feature type="coiled-coil region" evidence="1">
    <location>
        <begin position="14"/>
        <end position="162"/>
    </location>
</feature>
<dbReference type="PANTHER" id="PTHR46725:SF1">
    <property type="entry name" value="COILED-COIL DOMAIN-CONTAINING PROTEIN 57"/>
    <property type="match status" value="1"/>
</dbReference>
<keyword evidence="1" id="KW-0175">Coiled coil</keyword>
<dbReference type="GO" id="GO:0034451">
    <property type="term" value="C:centriolar satellite"/>
    <property type="evidence" value="ECO:0007669"/>
    <property type="project" value="TreeGrafter"/>
</dbReference>
<evidence type="ECO:0000256" key="1">
    <source>
        <dbReference type="SAM" id="Coils"/>
    </source>
</evidence>
<dbReference type="GO" id="GO:0007020">
    <property type="term" value="P:microtubule nucleation"/>
    <property type="evidence" value="ECO:0007669"/>
    <property type="project" value="TreeGrafter"/>
</dbReference>
<evidence type="ECO:0000256" key="2">
    <source>
        <dbReference type="SAM" id="MobiDB-lite"/>
    </source>
</evidence>
<feature type="compositionally biased region" description="Basic and acidic residues" evidence="2">
    <location>
        <begin position="838"/>
        <end position="851"/>
    </location>
</feature>
<protein>
    <submittedName>
        <fullName evidence="3">Coiled-coil domain-containing protein 57</fullName>
    </submittedName>
</protein>
<feature type="region of interest" description="Disordered" evidence="2">
    <location>
        <begin position="833"/>
        <end position="972"/>
    </location>
</feature>
<dbReference type="EMBL" id="JAATJU010013585">
    <property type="protein sequence ID" value="KAH0517955.1"/>
    <property type="molecule type" value="Genomic_DNA"/>
</dbReference>